<dbReference type="RefSeq" id="WP_133726532.1">
    <property type="nucleotide sequence ID" value="NZ_SOAN01000010.1"/>
</dbReference>
<evidence type="ECO:0000259" key="4">
    <source>
        <dbReference type="Pfam" id="PF25583"/>
    </source>
</evidence>
<dbReference type="InterPro" id="IPR051534">
    <property type="entry name" value="CBASS_pafABC_assoc_protein"/>
</dbReference>
<dbReference type="InterPro" id="IPR057727">
    <property type="entry name" value="WCX_dom"/>
</dbReference>
<feature type="region of interest" description="Disordered" evidence="1">
    <location>
        <begin position="453"/>
        <end position="504"/>
    </location>
</feature>
<dbReference type="Proteomes" id="UP000294506">
    <property type="component" value="Unassembled WGS sequence"/>
</dbReference>
<dbReference type="InterPro" id="IPR026881">
    <property type="entry name" value="WYL_dom"/>
</dbReference>
<dbReference type="Pfam" id="PF25583">
    <property type="entry name" value="WCX"/>
    <property type="match status" value="1"/>
</dbReference>
<evidence type="ECO:0000259" key="2">
    <source>
        <dbReference type="Pfam" id="PF13280"/>
    </source>
</evidence>
<reference evidence="5 6" key="1">
    <citation type="submission" date="2019-03" db="EMBL/GenBank/DDBJ databases">
        <title>Genomic Encyclopedia of Type Strains, Phase III (KMG-III): the genomes of soil and plant-associated and newly described type strains.</title>
        <authorList>
            <person name="Whitman W."/>
        </authorList>
    </citation>
    <scope>NUCLEOTIDE SEQUENCE [LARGE SCALE GENOMIC DNA]</scope>
    <source>
        <strain evidence="5 6">DSM 27373</strain>
    </source>
</reference>
<evidence type="ECO:0000259" key="3">
    <source>
        <dbReference type="Pfam" id="PF19187"/>
    </source>
</evidence>
<name>A0A4R7FXF2_9MICC</name>
<dbReference type="EMBL" id="SOAN01000010">
    <property type="protein sequence ID" value="TDS83376.1"/>
    <property type="molecule type" value="Genomic_DNA"/>
</dbReference>
<evidence type="ECO:0000313" key="6">
    <source>
        <dbReference type="Proteomes" id="UP000294506"/>
    </source>
</evidence>
<feature type="domain" description="WYL" evidence="2">
    <location>
        <begin position="198"/>
        <end position="256"/>
    </location>
</feature>
<protein>
    <submittedName>
        <fullName evidence="5">WYL domain-containing protein</fullName>
    </submittedName>
</protein>
<sequence length="717" mass="76882">MTETIDDGGTDQLAEEEQDVFADYGVARAFSLAASILDAGTGGLTKAEIRERVEHYRSQSQEQSQDAWERLFSRDKDHLRSCGIAIEEPAADREDYRYRIDPADYGLPPLSLSETETLVLSRATQLWAGSRTRSWLDQASWALAGPAEPAASSLRASQPASQPASQSAAQPAAQPAGLGALSFNLGSDEEFERLTELAALPARQPISFDYTGRGAQQPAARRVVLLDFAARGHWYLIGHDLDRGARRTFRLDRVHGAITALHPAPALTEADRAAIEAAVSNAADAGSALDGLAAEEDPRRLLHGVLEAHQGPAPKPPRLAPAGSPRRADPAHRKVERVLAMAGYLLSADGVRPSELLARHQITPKQLLKDLLSIQQSGSFGPGQYGEFIDIHPAPPLNLESFTQDYLVTDAPITLAMPSERTGDVLARPLTLTKPGALSLLIALNTMISAAESGPDAAESGHGTAESGLGTAESAPGNAEPGLGSAEFGHESAESGPESAEGWLSAAESLRSKITTVLPEGLQEAATKVAAGAQTHSPAMAELREAVTGGYCVQLRYEDASGTITERVVEPTHIYLDGPRTYLQGWCRVAQGPRNFLSSRIREQRPLPEEPISETARRLAQAPAEPPRPPRDSGAFDVVLRFSPAAAALADRYAPRRQRIQPDGARFISTWFQSREALIRLCLQLGGDLAVLTPAEIRERVTARAREELSALPGRVA</sequence>
<dbReference type="Pfam" id="PF13280">
    <property type="entry name" value="WYL"/>
    <property type="match status" value="2"/>
</dbReference>
<dbReference type="AlphaFoldDB" id="A0A4R7FXF2"/>
<evidence type="ECO:0000313" key="5">
    <source>
        <dbReference type="EMBL" id="TDS83376.1"/>
    </source>
</evidence>
<gene>
    <name evidence="5" type="ORF">EV640_11030</name>
</gene>
<organism evidence="5 6">
    <name type="scientific">Nesterenkonia aurantiaca</name>
    <dbReference type="NCBI Taxonomy" id="1436010"/>
    <lineage>
        <taxon>Bacteria</taxon>
        <taxon>Bacillati</taxon>
        <taxon>Actinomycetota</taxon>
        <taxon>Actinomycetes</taxon>
        <taxon>Micrococcales</taxon>
        <taxon>Micrococcaceae</taxon>
        <taxon>Nesterenkonia</taxon>
    </lineage>
</organism>
<proteinExistence type="predicted"/>
<dbReference type="Pfam" id="PF19187">
    <property type="entry name" value="HTH_PafC"/>
    <property type="match status" value="1"/>
</dbReference>
<accession>A0A4R7FXF2</accession>
<feature type="domain" description="PafC HTH" evidence="3">
    <location>
        <begin position="334"/>
        <end position="453"/>
    </location>
</feature>
<comment type="caution">
    <text evidence="5">The sequence shown here is derived from an EMBL/GenBank/DDBJ whole genome shotgun (WGS) entry which is preliminary data.</text>
</comment>
<feature type="domain" description="WCX" evidence="4">
    <location>
        <begin position="636"/>
        <end position="707"/>
    </location>
</feature>
<feature type="domain" description="WYL" evidence="2">
    <location>
        <begin position="539"/>
        <end position="603"/>
    </location>
</feature>
<feature type="region of interest" description="Disordered" evidence="1">
    <location>
        <begin position="306"/>
        <end position="330"/>
    </location>
</feature>
<dbReference type="PROSITE" id="PS52050">
    <property type="entry name" value="WYL"/>
    <property type="match status" value="1"/>
</dbReference>
<dbReference type="PANTHER" id="PTHR34580:SF1">
    <property type="entry name" value="PROTEIN PAFC"/>
    <property type="match status" value="1"/>
</dbReference>
<feature type="region of interest" description="Disordered" evidence="1">
    <location>
        <begin position="150"/>
        <end position="173"/>
    </location>
</feature>
<evidence type="ECO:0000256" key="1">
    <source>
        <dbReference type="SAM" id="MobiDB-lite"/>
    </source>
</evidence>
<keyword evidence="6" id="KW-1185">Reference proteome</keyword>
<feature type="region of interest" description="Disordered" evidence="1">
    <location>
        <begin position="603"/>
        <end position="634"/>
    </location>
</feature>
<dbReference type="PANTHER" id="PTHR34580">
    <property type="match status" value="1"/>
</dbReference>
<dbReference type="InterPro" id="IPR043839">
    <property type="entry name" value="PafC_HTH"/>
</dbReference>